<dbReference type="EMBL" id="CM047941">
    <property type="protein sequence ID" value="KAI9903131.1"/>
    <property type="molecule type" value="Genomic_DNA"/>
</dbReference>
<evidence type="ECO:0000313" key="1">
    <source>
        <dbReference type="EMBL" id="KAI9903131.1"/>
    </source>
</evidence>
<gene>
    <name evidence="1" type="ORF">N3K66_002483</name>
</gene>
<protein>
    <submittedName>
        <fullName evidence="1">Uncharacterized protein</fullName>
    </submittedName>
</protein>
<proteinExistence type="predicted"/>
<reference evidence="1" key="1">
    <citation type="submission" date="2022-10" db="EMBL/GenBank/DDBJ databases">
        <title>Complete Genome of Trichothecium roseum strain YXFP-22015, a Plant Pathogen Isolated from Citrus.</title>
        <authorList>
            <person name="Wang Y."/>
            <person name="Zhu L."/>
        </authorList>
    </citation>
    <scope>NUCLEOTIDE SEQUENCE</scope>
    <source>
        <strain evidence="1">YXFP-22015</strain>
    </source>
</reference>
<dbReference type="Proteomes" id="UP001163324">
    <property type="component" value="Chromosome 2"/>
</dbReference>
<comment type="caution">
    <text evidence="1">The sequence shown here is derived from an EMBL/GenBank/DDBJ whole genome shotgun (WGS) entry which is preliminary data.</text>
</comment>
<evidence type="ECO:0000313" key="2">
    <source>
        <dbReference type="Proteomes" id="UP001163324"/>
    </source>
</evidence>
<sequence length="112" mass="11377">MLDTVNSLSNTGYAFGALVASGGVMGYVKGRSVPSIVAGVTVGSLYGFGGYRIQNRQEYGIELGILASAVLGASSIPRAIKSGKPVPSMLGVVSLLGLIIFGRGYANGPILL</sequence>
<accession>A0ACC0V9H1</accession>
<organism evidence="1 2">
    <name type="scientific">Trichothecium roseum</name>
    <dbReference type="NCBI Taxonomy" id="47278"/>
    <lineage>
        <taxon>Eukaryota</taxon>
        <taxon>Fungi</taxon>
        <taxon>Dikarya</taxon>
        <taxon>Ascomycota</taxon>
        <taxon>Pezizomycotina</taxon>
        <taxon>Sordariomycetes</taxon>
        <taxon>Hypocreomycetidae</taxon>
        <taxon>Hypocreales</taxon>
        <taxon>Hypocreales incertae sedis</taxon>
        <taxon>Trichothecium</taxon>
    </lineage>
</organism>
<name>A0ACC0V9H1_9HYPO</name>
<keyword evidence="2" id="KW-1185">Reference proteome</keyword>